<name>A0A9P0TR22_PIEBR</name>
<gene>
    <name evidence="2" type="ORF">PIBRA_LOCUS8307</name>
</gene>
<accession>A0A9P0TR22</accession>
<dbReference type="Proteomes" id="UP001152562">
    <property type="component" value="Unassembled WGS sequence"/>
</dbReference>
<feature type="chain" id="PRO_5040505785" evidence="1">
    <location>
        <begin position="19"/>
        <end position="82"/>
    </location>
</feature>
<dbReference type="AlphaFoldDB" id="A0A9P0TR22"/>
<proteinExistence type="predicted"/>
<dbReference type="EMBL" id="CALOZG010000020">
    <property type="protein sequence ID" value="CAH4031845.1"/>
    <property type="molecule type" value="Genomic_DNA"/>
</dbReference>
<sequence>MVLRHVLVVLMSASFVLGTGEWTEDAEDLDLDEQGLTTRIASDYIFTLHVEKEMLQGFKNMYVDSHAFSGLAFIAHFHRFYP</sequence>
<keyword evidence="3" id="KW-1185">Reference proteome</keyword>
<comment type="caution">
    <text evidence="2">The sequence shown here is derived from an EMBL/GenBank/DDBJ whole genome shotgun (WGS) entry which is preliminary data.</text>
</comment>
<keyword evidence="1" id="KW-0732">Signal</keyword>
<reference evidence="2" key="1">
    <citation type="submission" date="2022-05" db="EMBL/GenBank/DDBJ databases">
        <authorList>
            <person name="Okamura Y."/>
        </authorList>
    </citation>
    <scope>NUCLEOTIDE SEQUENCE</scope>
</reference>
<feature type="signal peptide" evidence="1">
    <location>
        <begin position="1"/>
        <end position="18"/>
    </location>
</feature>
<organism evidence="2 3">
    <name type="scientific">Pieris brassicae</name>
    <name type="common">White butterfly</name>
    <name type="synonym">Large white butterfly</name>
    <dbReference type="NCBI Taxonomy" id="7116"/>
    <lineage>
        <taxon>Eukaryota</taxon>
        <taxon>Metazoa</taxon>
        <taxon>Ecdysozoa</taxon>
        <taxon>Arthropoda</taxon>
        <taxon>Hexapoda</taxon>
        <taxon>Insecta</taxon>
        <taxon>Pterygota</taxon>
        <taxon>Neoptera</taxon>
        <taxon>Endopterygota</taxon>
        <taxon>Lepidoptera</taxon>
        <taxon>Glossata</taxon>
        <taxon>Ditrysia</taxon>
        <taxon>Papilionoidea</taxon>
        <taxon>Pieridae</taxon>
        <taxon>Pierinae</taxon>
        <taxon>Pieris</taxon>
    </lineage>
</organism>
<evidence type="ECO:0000313" key="2">
    <source>
        <dbReference type="EMBL" id="CAH4031845.1"/>
    </source>
</evidence>
<evidence type="ECO:0000313" key="3">
    <source>
        <dbReference type="Proteomes" id="UP001152562"/>
    </source>
</evidence>
<evidence type="ECO:0000256" key="1">
    <source>
        <dbReference type="SAM" id="SignalP"/>
    </source>
</evidence>
<protein>
    <submittedName>
        <fullName evidence="2">Uncharacterized protein</fullName>
    </submittedName>
</protein>